<keyword evidence="4" id="KW-1133">Transmembrane helix</keyword>
<evidence type="ECO:0000256" key="1">
    <source>
        <dbReference type="ARBA" id="ARBA00022614"/>
    </source>
</evidence>
<feature type="region of interest" description="Disordered" evidence="3">
    <location>
        <begin position="512"/>
        <end position="538"/>
    </location>
</feature>
<gene>
    <name evidence="8" type="ORF">IV74_GL001119</name>
</gene>
<evidence type="ECO:0000256" key="5">
    <source>
        <dbReference type="SAM" id="SignalP"/>
    </source>
</evidence>
<feature type="domain" description="Internalin K" evidence="7">
    <location>
        <begin position="235"/>
        <end position="345"/>
    </location>
</feature>
<feature type="domain" description="Internalin I Ig-like" evidence="6">
    <location>
        <begin position="427"/>
        <end position="501"/>
    </location>
</feature>
<dbReference type="PANTHER" id="PTHR46652">
    <property type="entry name" value="LEUCINE-RICH REPEAT AND IQ DOMAIN-CONTAINING PROTEIN 1-RELATED"/>
    <property type="match status" value="1"/>
</dbReference>
<dbReference type="CDD" id="cd00146">
    <property type="entry name" value="PKD"/>
    <property type="match status" value="1"/>
</dbReference>
<evidence type="ECO:0000313" key="9">
    <source>
        <dbReference type="Proteomes" id="UP000051658"/>
    </source>
</evidence>
<dbReference type="InterPro" id="IPR054360">
    <property type="entry name" value="InlK_D2"/>
</dbReference>
<dbReference type="NCBIfam" id="NF033932">
    <property type="entry name" value="LapB_rpt_80"/>
    <property type="match status" value="2"/>
</dbReference>
<dbReference type="EMBL" id="JQBS01000001">
    <property type="protein sequence ID" value="KRN57864.1"/>
    <property type="molecule type" value="Genomic_DNA"/>
</dbReference>
<evidence type="ECO:0000259" key="7">
    <source>
        <dbReference type="Pfam" id="PF22122"/>
    </source>
</evidence>
<dbReference type="InterPro" id="IPR044056">
    <property type="entry name" value="InlI_Ig-like"/>
</dbReference>
<keyword evidence="4" id="KW-0472">Membrane</keyword>
<feature type="compositionally biased region" description="Pro residues" evidence="3">
    <location>
        <begin position="512"/>
        <end position="533"/>
    </location>
</feature>
<dbReference type="SUPFAM" id="SSF52058">
    <property type="entry name" value="L domain-like"/>
    <property type="match status" value="1"/>
</dbReference>
<reference evidence="8 9" key="1">
    <citation type="journal article" date="2015" name="Genome Announc.">
        <title>Expanding the biotechnology potential of lactobacilli through comparative genomics of 213 strains and associated genera.</title>
        <authorList>
            <person name="Sun Z."/>
            <person name="Harris H.M."/>
            <person name="McCann A."/>
            <person name="Guo C."/>
            <person name="Argimon S."/>
            <person name="Zhang W."/>
            <person name="Yang X."/>
            <person name="Jeffery I.B."/>
            <person name="Cooney J.C."/>
            <person name="Kagawa T.F."/>
            <person name="Liu W."/>
            <person name="Song Y."/>
            <person name="Salvetti E."/>
            <person name="Wrobel A."/>
            <person name="Rasinkangas P."/>
            <person name="Parkhill J."/>
            <person name="Rea M.C."/>
            <person name="O'Sullivan O."/>
            <person name="Ritari J."/>
            <person name="Douillard F.P."/>
            <person name="Paul Ross R."/>
            <person name="Yang R."/>
            <person name="Briner A.E."/>
            <person name="Felis G.E."/>
            <person name="de Vos W.M."/>
            <person name="Barrangou R."/>
            <person name="Klaenhammer T.R."/>
            <person name="Caufield P.W."/>
            <person name="Cui Y."/>
            <person name="Zhang H."/>
            <person name="O'Toole P.W."/>
        </authorList>
    </citation>
    <scope>NUCLEOTIDE SEQUENCE [LARGE SCALE GENOMIC DNA]</scope>
    <source>
        <strain evidence="8 9">DSM 20623</strain>
    </source>
</reference>
<proteinExistence type="predicted"/>
<keyword evidence="5" id="KW-0732">Signal</keyword>
<evidence type="ECO:0000259" key="6">
    <source>
        <dbReference type="Pfam" id="PF18981"/>
    </source>
</evidence>
<feature type="signal peptide" evidence="5">
    <location>
        <begin position="1"/>
        <end position="24"/>
    </location>
</feature>
<evidence type="ECO:0000256" key="3">
    <source>
        <dbReference type="SAM" id="MobiDB-lite"/>
    </source>
</evidence>
<dbReference type="GeneID" id="89589626"/>
<evidence type="ECO:0000256" key="4">
    <source>
        <dbReference type="SAM" id="Phobius"/>
    </source>
</evidence>
<dbReference type="InterPro" id="IPR001611">
    <property type="entry name" value="Leu-rich_rpt"/>
</dbReference>
<dbReference type="InterPro" id="IPR035986">
    <property type="entry name" value="PKD_dom_sf"/>
</dbReference>
<dbReference type="InterPro" id="IPR032675">
    <property type="entry name" value="LRR_dom_sf"/>
</dbReference>
<evidence type="ECO:0000313" key="8">
    <source>
        <dbReference type="EMBL" id="KRN57864.1"/>
    </source>
</evidence>
<feature type="chain" id="PRO_5006418022" evidence="5">
    <location>
        <begin position="25"/>
        <end position="601"/>
    </location>
</feature>
<dbReference type="Gene3D" id="2.60.40.3890">
    <property type="match status" value="1"/>
</dbReference>
<organism evidence="8 9">
    <name type="scientific">Carnobacterium divergens DSM 20623</name>
    <dbReference type="NCBI Taxonomy" id="1449336"/>
    <lineage>
        <taxon>Bacteria</taxon>
        <taxon>Bacillati</taxon>
        <taxon>Bacillota</taxon>
        <taxon>Bacilli</taxon>
        <taxon>Lactobacillales</taxon>
        <taxon>Carnobacteriaceae</taxon>
        <taxon>Carnobacterium</taxon>
    </lineage>
</organism>
<dbReference type="InterPro" id="IPR013783">
    <property type="entry name" value="Ig-like_fold"/>
</dbReference>
<dbReference type="SUPFAM" id="SSF49299">
    <property type="entry name" value="PKD domain"/>
    <property type="match status" value="1"/>
</dbReference>
<protein>
    <submittedName>
        <fullName evidence="8">Uncharacterized protein</fullName>
    </submittedName>
</protein>
<sequence length="601" mass="66046">MLKKIIVGALLCTVSLNTGFSVLAEEVQPKPISEPTQKMSESVLIPDVILKGYLNSLLKQSSDAEITREQLATIKSVNLSSTTITDLTGLEYATNLETFILQNTQVTDLTPIVGLTNLSYMTLSGGNVTNELIPDLHQLVNLQSLSITSTLVDNTIFQKFNHLPVLRYFYLQNNMRITDISALASLPLLDTLFVQFDGINDFQSISRFPSLKNLAAFGQNTGRQDPHQSINSTDLTFNEETQTLFIPFTIMTNRLTSFDGFQAPFSMSTSSSNTYLEFNGTQVDNSRLAIDSMGITVNGVDRAAFDDLNELHYNARYDNPTGSYPTPPGMSYVISSGTYFQYFDIRHSIQLTADPTYSYLENEAVDEAQFLTDVHAKTDDNSPITSNFATVVDFSKPGNYLVTLNAKNAAGLVAPSVTVDVTVLPKPIITAEPTITYDQYTEKTEADFLSEIAGKTSDGSPVTSDFLSAVDFGKVGEYEVQLNAVNERGQKADPVTVKVRVQPTEEAIVPPLPLPIDPENPVPPTVEPNPNPKPTVSDKIENQPFKENQKISKGKSVTTKMNEAEKFPQTGEAKQMKIGFVALVLLVTSLVILKRPTKVKQ</sequence>
<dbReference type="InterPro" id="IPR050836">
    <property type="entry name" value="SDS22/Internalin_LRR"/>
</dbReference>
<dbReference type="PROSITE" id="PS51450">
    <property type="entry name" value="LRR"/>
    <property type="match status" value="1"/>
</dbReference>
<dbReference type="Pfam" id="PF22122">
    <property type="entry name" value="InlK_D2"/>
    <property type="match status" value="1"/>
</dbReference>
<feature type="transmembrane region" description="Helical" evidence="4">
    <location>
        <begin position="576"/>
        <end position="593"/>
    </location>
</feature>
<dbReference type="Proteomes" id="UP000051658">
    <property type="component" value="Unassembled WGS sequence"/>
</dbReference>
<keyword evidence="1" id="KW-0433">Leucine-rich repeat</keyword>
<comment type="caution">
    <text evidence="8">The sequence shown here is derived from an EMBL/GenBank/DDBJ whole genome shotgun (WGS) entry which is preliminary data.</text>
</comment>
<dbReference type="PANTHER" id="PTHR46652:SF3">
    <property type="entry name" value="LEUCINE-RICH REPEAT-CONTAINING PROTEIN 9"/>
    <property type="match status" value="1"/>
</dbReference>
<dbReference type="eggNOG" id="COG4886">
    <property type="taxonomic scope" value="Bacteria"/>
</dbReference>
<dbReference type="RefSeq" id="WP_115588680.1">
    <property type="nucleotide sequence ID" value="NZ_JQBS01000001.1"/>
</dbReference>
<keyword evidence="2" id="KW-0677">Repeat</keyword>
<dbReference type="Pfam" id="PF18981">
    <property type="entry name" value="InlK_D3"/>
    <property type="match status" value="2"/>
</dbReference>
<dbReference type="PATRIC" id="fig|1449336.4.peg.1144"/>
<accession>A0A0R2HYX3</accession>
<feature type="domain" description="Internalin I Ig-like" evidence="6">
    <location>
        <begin position="351"/>
        <end position="423"/>
    </location>
</feature>
<keyword evidence="9" id="KW-1185">Reference proteome</keyword>
<dbReference type="Gene3D" id="2.60.40.10">
    <property type="entry name" value="Immunoglobulins"/>
    <property type="match status" value="2"/>
</dbReference>
<name>A0A0R2HYX3_CARDV</name>
<dbReference type="Gene3D" id="3.80.10.10">
    <property type="entry name" value="Ribonuclease Inhibitor"/>
    <property type="match status" value="1"/>
</dbReference>
<evidence type="ECO:0000256" key="2">
    <source>
        <dbReference type="ARBA" id="ARBA00022737"/>
    </source>
</evidence>
<keyword evidence="4" id="KW-0812">Transmembrane</keyword>
<dbReference type="AlphaFoldDB" id="A0A0R2HYX3"/>